<feature type="compositionally biased region" description="Pro residues" evidence="8">
    <location>
        <begin position="801"/>
        <end position="811"/>
    </location>
</feature>
<accession>A0A7E4WB66</accession>
<dbReference type="GO" id="GO:0046872">
    <property type="term" value="F:metal ion binding"/>
    <property type="evidence" value="ECO:0007669"/>
    <property type="project" value="UniProtKB-KW"/>
</dbReference>
<feature type="compositionally biased region" description="Polar residues" evidence="8">
    <location>
        <begin position="15"/>
        <end position="31"/>
    </location>
</feature>
<keyword evidence="3 7" id="KW-0378">Hydrolase</keyword>
<feature type="compositionally biased region" description="Polar residues" evidence="8">
    <location>
        <begin position="125"/>
        <end position="135"/>
    </location>
</feature>
<dbReference type="InterPro" id="IPR023174">
    <property type="entry name" value="PDEase_CS"/>
</dbReference>
<protein>
    <recommendedName>
        <fullName evidence="7">Phosphodiesterase</fullName>
        <ecNumber evidence="7">3.1.4.-</ecNumber>
    </recommendedName>
</protein>
<evidence type="ECO:0000256" key="4">
    <source>
        <dbReference type="PIRSR" id="PIRSR623088-1"/>
    </source>
</evidence>
<feature type="compositionally biased region" description="Basic and acidic residues" evidence="8">
    <location>
        <begin position="813"/>
        <end position="827"/>
    </location>
</feature>
<evidence type="ECO:0000313" key="10">
    <source>
        <dbReference type="Proteomes" id="UP000492821"/>
    </source>
</evidence>
<feature type="binding site" evidence="6">
    <location>
        <position position="441"/>
    </location>
    <ligand>
        <name>Zn(2+)</name>
        <dbReference type="ChEBI" id="CHEBI:29105"/>
        <label>1</label>
    </ligand>
</feature>
<dbReference type="SMART" id="SM00471">
    <property type="entry name" value="HDc"/>
    <property type="match status" value="1"/>
</dbReference>
<feature type="compositionally biased region" description="Low complexity" evidence="8">
    <location>
        <begin position="849"/>
        <end position="871"/>
    </location>
</feature>
<evidence type="ECO:0000256" key="6">
    <source>
        <dbReference type="PIRSR" id="PIRSR623088-3"/>
    </source>
</evidence>
<dbReference type="PROSITE" id="PS51845">
    <property type="entry name" value="PDEASE_I_2"/>
    <property type="match status" value="1"/>
</dbReference>
<dbReference type="InterPro" id="IPR023088">
    <property type="entry name" value="PDEase"/>
</dbReference>
<dbReference type="WBParaSite" id="Pan_g8628.t1">
    <property type="protein sequence ID" value="Pan_g8628.t1"/>
    <property type="gene ID" value="Pan_g8628"/>
</dbReference>
<feature type="compositionally biased region" description="Basic and acidic residues" evidence="8">
    <location>
        <begin position="1"/>
        <end position="11"/>
    </location>
</feature>
<feature type="binding site" evidence="5">
    <location>
        <begin position="437"/>
        <end position="441"/>
    </location>
    <ligand>
        <name>AMP</name>
        <dbReference type="ChEBI" id="CHEBI:456215"/>
    </ligand>
</feature>
<feature type="region of interest" description="Disordered" evidence="8">
    <location>
        <begin position="1"/>
        <end position="36"/>
    </location>
</feature>
<feature type="binding site" evidence="5">
    <location>
        <position position="653"/>
    </location>
    <ligand>
        <name>AMP</name>
        <dbReference type="ChEBI" id="CHEBI:456215"/>
    </ligand>
</feature>
<feature type="compositionally biased region" description="Acidic residues" evidence="8">
    <location>
        <begin position="708"/>
        <end position="717"/>
    </location>
</feature>
<evidence type="ECO:0000256" key="3">
    <source>
        <dbReference type="ARBA" id="ARBA00022801"/>
    </source>
</evidence>
<feature type="region of interest" description="Disordered" evidence="8">
    <location>
        <begin position="125"/>
        <end position="158"/>
    </location>
</feature>
<evidence type="ECO:0000259" key="9">
    <source>
        <dbReference type="PROSITE" id="PS51845"/>
    </source>
</evidence>
<evidence type="ECO:0000256" key="5">
    <source>
        <dbReference type="PIRSR" id="PIRSR623088-2"/>
    </source>
</evidence>
<feature type="compositionally biased region" description="Low complexity" evidence="8">
    <location>
        <begin position="226"/>
        <end position="239"/>
    </location>
</feature>
<dbReference type="SUPFAM" id="SSF109604">
    <property type="entry name" value="HD-domain/PDEase-like"/>
    <property type="match status" value="1"/>
</dbReference>
<dbReference type="AlphaFoldDB" id="A0A7E4WB66"/>
<evidence type="ECO:0000256" key="1">
    <source>
        <dbReference type="ARBA" id="ARBA00007648"/>
    </source>
</evidence>
<feature type="binding site" evidence="5">
    <location>
        <position position="493"/>
    </location>
    <ligand>
        <name>AMP</name>
        <dbReference type="ChEBI" id="CHEBI:456215"/>
    </ligand>
</feature>
<dbReference type="InterPro" id="IPR036971">
    <property type="entry name" value="PDEase_catalytic_dom_sf"/>
</dbReference>
<feature type="binding site" evidence="6">
    <location>
        <position position="493"/>
    </location>
    <ligand>
        <name>Zn(2+)</name>
        <dbReference type="ChEBI" id="CHEBI:29105"/>
        <label>2</label>
    </ligand>
</feature>
<evidence type="ECO:0000313" key="11">
    <source>
        <dbReference type="WBParaSite" id="Pan_g8628.t1"/>
    </source>
</evidence>
<dbReference type="InterPro" id="IPR002073">
    <property type="entry name" value="PDEase_catalytic_dom"/>
</dbReference>
<feature type="compositionally biased region" description="Low complexity" evidence="8">
    <location>
        <begin position="301"/>
        <end position="316"/>
    </location>
</feature>
<dbReference type="CDD" id="cd00077">
    <property type="entry name" value="HDc"/>
    <property type="match status" value="1"/>
</dbReference>
<dbReference type="InterPro" id="IPR003607">
    <property type="entry name" value="HD/PDEase_dom"/>
</dbReference>
<feature type="binding site" evidence="6">
    <location>
        <position position="492"/>
    </location>
    <ligand>
        <name>Zn(2+)</name>
        <dbReference type="ChEBI" id="CHEBI:29105"/>
        <label>1</label>
    </ligand>
</feature>
<comment type="similarity">
    <text evidence="1 7">Belongs to the cyclic nucleotide phosphodiesterase family.</text>
</comment>
<feature type="active site" description="Proton donor" evidence="4">
    <location>
        <position position="437"/>
    </location>
</feature>
<name>A0A7E4WB66_PANRE</name>
<reference evidence="10" key="1">
    <citation type="journal article" date="2013" name="Genetics">
        <title>The draft genome and transcriptome of Panagrellus redivivus are shaped by the harsh demands of a free-living lifestyle.</title>
        <authorList>
            <person name="Srinivasan J."/>
            <person name="Dillman A.R."/>
            <person name="Macchietto M.G."/>
            <person name="Heikkinen L."/>
            <person name="Lakso M."/>
            <person name="Fracchia K.M."/>
            <person name="Antoshechkin I."/>
            <person name="Mortazavi A."/>
            <person name="Wong G."/>
            <person name="Sternberg P.W."/>
        </authorList>
    </citation>
    <scope>NUCLEOTIDE SEQUENCE [LARGE SCALE GENOMIC DNA]</scope>
    <source>
        <strain evidence="10">MT8872</strain>
    </source>
</reference>
<sequence>MEKSHHQHASDNDDSIQSSPNVTPKMSAQSTHGRHGIIPFSTRGQFQCAISGPVFTFDEGFNSECDATERKHAASHVNVKPGKRIFSFLPGSAAVVDFRMRIALLHGYIVDFLEYRRHYIAPVSGNSEPPSSPSLASHHRRSGSRVGPATKSETVGEGIRARGFRTSDVWDEFSRECLFKLTASKPRVSNITFSTVTSATGLPTIAVEPSRPRSSSYWKPHDTRDGSSSSATGAAGSGAETVSQCPPPSPSPSTTTAPVKTPSSKPATATPSPVPPSPHPTAPSNTILAPATSLNAGGGPATATSPLLSPSPSTSACRSPGASGNRVSFVLTADESDESTATTTTIVDEAGPMTIRVPDGTVFDTEELERDRILNEIAEWGFPIFHIAERYKTSVLTRITYKIFKETDLFNVFKLPYETFFTFFHALELGYWDIPYHNRIHAADVLHACYYLTVHPVKPYYVSAANQKHKIPISSYMSPLELMALFTAAAMHDYDHPGRTNAFLVASEDCKAILYNDRSVLENHHAAESWRLLCQPGNNFICGLDAAETKRFRYLVLEYILATDLKQHFDIILQYTEKCAEMDLDNEADRVLVSQMLIKLADVNSPAKPAGLHRQWTDRICQEFYLQGDDEKRLNLQISPYMNRHEPDVPKLQDSFISHIVRPLVAALNETGVLPEQPGLNEPEIKMNLDCNHQKWLREIRQARIDAGEIDEDDIDEPVCNGIHPPAMQCLPEEESEDSCSNSGGTLNNNEEFVPSPSPVNKNRKDLRSSDTKKPKEKENGCIKSEKPLTNGNGNGSAPQTTPPKSPPSESPPTKDDSTLGRFEKKLGIPRRYFASMLRYLPSGGSSGGNSASSSTTASGSATPTATTPKFAPKRQPRSKSVSIASRKS</sequence>
<feature type="compositionally biased region" description="Polar residues" evidence="8">
    <location>
        <begin position="788"/>
        <end position="800"/>
    </location>
</feature>
<evidence type="ECO:0000256" key="8">
    <source>
        <dbReference type="SAM" id="MobiDB-lite"/>
    </source>
</evidence>
<dbReference type="EC" id="3.1.4.-" evidence="7"/>
<feature type="binding site" evidence="6">
    <location>
        <position position="493"/>
    </location>
    <ligand>
        <name>Zn(2+)</name>
        <dbReference type="ChEBI" id="CHEBI:29105"/>
        <label>1</label>
    </ligand>
</feature>
<feature type="compositionally biased region" description="Basic and acidic residues" evidence="8">
    <location>
        <begin position="763"/>
        <end position="787"/>
    </location>
</feature>
<feature type="compositionally biased region" description="Polar residues" evidence="8">
    <location>
        <begin position="879"/>
        <end position="889"/>
    </location>
</feature>
<dbReference type="PANTHER" id="PTHR11347">
    <property type="entry name" value="CYCLIC NUCLEOTIDE PHOSPHODIESTERASE"/>
    <property type="match status" value="1"/>
</dbReference>
<proteinExistence type="inferred from homology"/>
<dbReference type="GO" id="GO:0004114">
    <property type="term" value="F:3',5'-cyclic-nucleotide phosphodiesterase activity"/>
    <property type="evidence" value="ECO:0007669"/>
    <property type="project" value="InterPro"/>
</dbReference>
<evidence type="ECO:0000256" key="7">
    <source>
        <dbReference type="RuleBase" id="RU363067"/>
    </source>
</evidence>
<dbReference type="Gene3D" id="1.10.1300.10">
    <property type="entry name" value="3'5'-cyclic nucleotide phosphodiesterase, catalytic domain"/>
    <property type="match status" value="1"/>
</dbReference>
<dbReference type="Pfam" id="PF00233">
    <property type="entry name" value="PDEase_I"/>
    <property type="match status" value="1"/>
</dbReference>
<feature type="compositionally biased region" description="Polar residues" evidence="8">
    <location>
        <begin position="739"/>
        <end position="751"/>
    </location>
</feature>
<feature type="binding site" evidence="6">
    <location>
        <position position="602"/>
    </location>
    <ligand>
        <name>Zn(2+)</name>
        <dbReference type="ChEBI" id="CHEBI:29105"/>
        <label>1</label>
    </ligand>
</feature>
<keyword evidence="2 6" id="KW-0479">Metal-binding</keyword>
<feature type="compositionally biased region" description="Pro residues" evidence="8">
    <location>
        <begin position="272"/>
        <end position="281"/>
    </location>
</feature>
<dbReference type="GO" id="GO:0007165">
    <property type="term" value="P:signal transduction"/>
    <property type="evidence" value="ECO:0007669"/>
    <property type="project" value="InterPro"/>
</dbReference>
<keyword evidence="10" id="KW-1185">Reference proteome</keyword>
<feature type="compositionally biased region" description="Low complexity" evidence="8">
    <location>
        <begin position="252"/>
        <end position="271"/>
    </location>
</feature>
<feature type="domain" description="PDEase" evidence="9">
    <location>
        <begin position="361"/>
        <end position="703"/>
    </location>
</feature>
<reference evidence="11" key="2">
    <citation type="submission" date="2020-10" db="UniProtKB">
        <authorList>
            <consortium name="WormBaseParasite"/>
        </authorList>
    </citation>
    <scope>IDENTIFICATION</scope>
</reference>
<dbReference type="Proteomes" id="UP000492821">
    <property type="component" value="Unassembled WGS sequence"/>
</dbReference>
<dbReference type="PRINTS" id="PR00387">
    <property type="entry name" value="PDIESTERASE1"/>
</dbReference>
<dbReference type="PROSITE" id="PS00126">
    <property type="entry name" value="PDEASE_I_1"/>
    <property type="match status" value="1"/>
</dbReference>
<evidence type="ECO:0000256" key="2">
    <source>
        <dbReference type="ARBA" id="ARBA00022723"/>
    </source>
</evidence>
<feature type="region of interest" description="Disordered" evidence="8">
    <location>
        <begin position="708"/>
        <end position="889"/>
    </location>
</feature>
<comment type="cofactor">
    <cofactor evidence="7">
        <name>a divalent metal cation</name>
        <dbReference type="ChEBI" id="CHEBI:60240"/>
    </cofactor>
    <text evidence="7">Binds 2 divalent metal cations per subunit. Site 1 may preferentially bind zinc ions, while site 2 has a preference for magnesium and/or manganese ions.</text>
</comment>
<feature type="region of interest" description="Disordered" evidence="8">
    <location>
        <begin position="204"/>
        <end position="322"/>
    </location>
</feature>
<organism evidence="10 11">
    <name type="scientific">Panagrellus redivivus</name>
    <name type="common">Microworm</name>
    <dbReference type="NCBI Taxonomy" id="6233"/>
    <lineage>
        <taxon>Eukaryota</taxon>
        <taxon>Metazoa</taxon>
        <taxon>Ecdysozoa</taxon>
        <taxon>Nematoda</taxon>
        <taxon>Chromadorea</taxon>
        <taxon>Rhabditida</taxon>
        <taxon>Tylenchina</taxon>
        <taxon>Panagrolaimomorpha</taxon>
        <taxon>Panagrolaimoidea</taxon>
        <taxon>Panagrolaimidae</taxon>
        <taxon>Panagrellus</taxon>
    </lineage>
</organism>
<feature type="binding site" evidence="5">
    <location>
        <position position="602"/>
    </location>
    <ligand>
        <name>AMP</name>
        <dbReference type="ChEBI" id="CHEBI:456215"/>
    </ligand>
</feature>